<dbReference type="InterPro" id="IPR036515">
    <property type="entry name" value="Transposase_17_sf"/>
</dbReference>
<dbReference type="SMART" id="SM01321">
    <property type="entry name" value="Y1_Tnp"/>
    <property type="match status" value="1"/>
</dbReference>
<dbReference type="PANTHER" id="PTHR34322">
    <property type="entry name" value="TRANSPOSASE, Y1_TNP DOMAIN-CONTAINING"/>
    <property type="match status" value="1"/>
</dbReference>
<dbReference type="GO" id="GO:0003677">
    <property type="term" value="F:DNA binding"/>
    <property type="evidence" value="ECO:0007669"/>
    <property type="project" value="InterPro"/>
</dbReference>
<dbReference type="GO" id="GO:0004803">
    <property type="term" value="F:transposase activity"/>
    <property type="evidence" value="ECO:0007669"/>
    <property type="project" value="InterPro"/>
</dbReference>
<keyword evidence="3" id="KW-1185">Reference proteome</keyword>
<dbReference type="RefSeq" id="WP_077752584.1">
    <property type="nucleotide sequence ID" value="NZ_CP014782.1"/>
</dbReference>
<accession>A0A1S6HPI4</accession>
<feature type="domain" description="Transposase IS200-like" evidence="1">
    <location>
        <begin position="12"/>
        <end position="187"/>
    </location>
</feature>
<dbReference type="AlphaFoldDB" id="A0A1S6HPI4"/>
<dbReference type="OrthoDB" id="9814067at2"/>
<dbReference type="SUPFAM" id="SSF143422">
    <property type="entry name" value="Transposase IS200-like"/>
    <property type="match status" value="1"/>
</dbReference>
<organism evidence="2 3">
    <name type="scientific">Shewanella psychrophila</name>
    <dbReference type="NCBI Taxonomy" id="225848"/>
    <lineage>
        <taxon>Bacteria</taxon>
        <taxon>Pseudomonadati</taxon>
        <taxon>Pseudomonadota</taxon>
        <taxon>Gammaproteobacteria</taxon>
        <taxon>Alteromonadales</taxon>
        <taxon>Shewanellaceae</taxon>
        <taxon>Shewanella</taxon>
    </lineage>
</organism>
<dbReference type="InterPro" id="IPR002686">
    <property type="entry name" value="Transposase_17"/>
</dbReference>
<sequence>MPTPRKSLVSLEDTLFYHCISRCVRKAFLCGVDHYTGQSYEHRRDWVESRLLELSSVFAIDICAYVVMSNHLHLVLRIDVELAKHWSDVEVVTQWQKLFKGDSLNHDFVKGEPLESYQQNIINKRVKEYRLRLMDISWFMRALNEPIARRANAEDKCKGRFWEGRFKSQALLDEAAVLACMAYVDLNPIRAKMAATPETSDFTSIQKRIQAAMKGEQPTSLLPFVGNESKGIAKGVMFSAKDYLQLVDDTGRIVRADKRGYMSQESATILNRLNIPQENWIKLATEFTKIFKGPVGNTQELTAYCEHFERKRRQGAANCHRWLDSA</sequence>
<protein>
    <recommendedName>
        <fullName evidence="1">Transposase IS200-like domain-containing protein</fullName>
    </recommendedName>
</protein>
<gene>
    <name evidence="2" type="ORF">Sps_02256</name>
</gene>
<evidence type="ECO:0000313" key="2">
    <source>
        <dbReference type="EMBL" id="AQS37414.1"/>
    </source>
</evidence>
<name>A0A1S6HPI4_9GAMM</name>
<dbReference type="KEGG" id="spsw:Sps_02256"/>
<dbReference type="GO" id="GO:0006313">
    <property type="term" value="P:DNA transposition"/>
    <property type="evidence" value="ECO:0007669"/>
    <property type="project" value="InterPro"/>
</dbReference>
<dbReference type="Gene3D" id="3.30.70.1290">
    <property type="entry name" value="Transposase IS200-like"/>
    <property type="match status" value="1"/>
</dbReference>
<proteinExistence type="predicted"/>
<dbReference type="EMBL" id="CP014782">
    <property type="protein sequence ID" value="AQS37414.1"/>
    <property type="molecule type" value="Genomic_DNA"/>
</dbReference>
<dbReference type="STRING" id="225848.Sps_02256"/>
<evidence type="ECO:0000259" key="1">
    <source>
        <dbReference type="SMART" id="SM01321"/>
    </source>
</evidence>
<dbReference type="PANTHER" id="PTHR34322:SF2">
    <property type="entry name" value="TRANSPOSASE IS200-LIKE DOMAIN-CONTAINING PROTEIN"/>
    <property type="match status" value="1"/>
</dbReference>
<reference evidence="2 3" key="1">
    <citation type="submission" date="2016-03" db="EMBL/GenBank/DDBJ databases">
        <title>Complete genome sequence of Shewanella psychrophila WP2, a deep sea bacterium isolated from west Pacific sediment.</title>
        <authorList>
            <person name="Xu G."/>
            <person name="Jian H."/>
        </authorList>
    </citation>
    <scope>NUCLEOTIDE SEQUENCE [LARGE SCALE GENOMIC DNA]</scope>
    <source>
        <strain evidence="2 3">WP2</strain>
    </source>
</reference>
<dbReference type="Proteomes" id="UP000189545">
    <property type="component" value="Chromosome"/>
</dbReference>
<evidence type="ECO:0000313" key="3">
    <source>
        <dbReference type="Proteomes" id="UP000189545"/>
    </source>
</evidence>